<dbReference type="Proteomes" id="UP000466442">
    <property type="component" value="Linkage Group LG16"/>
</dbReference>
<protein>
    <submittedName>
        <fullName evidence="2">Uncharacterized protein</fullName>
    </submittedName>
</protein>
<evidence type="ECO:0000313" key="3">
    <source>
        <dbReference type="Proteomes" id="UP000466442"/>
    </source>
</evidence>
<evidence type="ECO:0000256" key="1">
    <source>
        <dbReference type="SAM" id="MobiDB-lite"/>
    </source>
</evidence>
<feature type="region of interest" description="Disordered" evidence="1">
    <location>
        <begin position="1"/>
        <end position="112"/>
    </location>
</feature>
<dbReference type="EMBL" id="WIXP02000016">
    <property type="protein sequence ID" value="KAF6197931.1"/>
    <property type="molecule type" value="Genomic_DNA"/>
</dbReference>
<dbReference type="AlphaFoldDB" id="A0A8S9WP61"/>
<accession>A0A8S9WP61</accession>
<evidence type="ECO:0000313" key="2">
    <source>
        <dbReference type="EMBL" id="KAF6197931.1"/>
    </source>
</evidence>
<feature type="compositionally biased region" description="Basic and acidic residues" evidence="1">
    <location>
        <begin position="43"/>
        <end position="56"/>
    </location>
</feature>
<comment type="caution">
    <text evidence="2">The sequence shown here is derived from an EMBL/GenBank/DDBJ whole genome shotgun (WGS) entry which is preliminary data.</text>
</comment>
<reference evidence="2" key="1">
    <citation type="journal article" date="2021" name="Mol. Ecol. Resour.">
        <title>Apolygus lucorum genome provides insights into omnivorousness and mesophyll feeding.</title>
        <authorList>
            <person name="Liu Y."/>
            <person name="Liu H."/>
            <person name="Wang H."/>
            <person name="Huang T."/>
            <person name="Liu B."/>
            <person name="Yang B."/>
            <person name="Yin L."/>
            <person name="Li B."/>
            <person name="Zhang Y."/>
            <person name="Zhang S."/>
            <person name="Jiang F."/>
            <person name="Zhang X."/>
            <person name="Ren Y."/>
            <person name="Wang B."/>
            <person name="Wang S."/>
            <person name="Lu Y."/>
            <person name="Wu K."/>
            <person name="Fan W."/>
            <person name="Wang G."/>
        </authorList>
    </citation>
    <scope>NUCLEOTIDE SEQUENCE</scope>
    <source>
        <strain evidence="2">12Hb</strain>
    </source>
</reference>
<proteinExistence type="predicted"/>
<name>A0A8S9WP61_APOLU</name>
<organism evidence="2 3">
    <name type="scientific">Apolygus lucorum</name>
    <name type="common">Small green plant bug</name>
    <name type="synonym">Lygocoris lucorum</name>
    <dbReference type="NCBI Taxonomy" id="248454"/>
    <lineage>
        <taxon>Eukaryota</taxon>
        <taxon>Metazoa</taxon>
        <taxon>Ecdysozoa</taxon>
        <taxon>Arthropoda</taxon>
        <taxon>Hexapoda</taxon>
        <taxon>Insecta</taxon>
        <taxon>Pterygota</taxon>
        <taxon>Neoptera</taxon>
        <taxon>Paraneoptera</taxon>
        <taxon>Hemiptera</taxon>
        <taxon>Heteroptera</taxon>
        <taxon>Panheteroptera</taxon>
        <taxon>Cimicomorpha</taxon>
        <taxon>Miridae</taxon>
        <taxon>Mirini</taxon>
        <taxon>Apolygus</taxon>
    </lineage>
</organism>
<sequence>MRGVSATAESSGEPYRRRDHDSIPPNGTSTYHRGRIKPTLTERISDEATARREPYGRENAAAAEPPGDPFQGLDYEPVTPNGTTPYHRSRIKRAPVESIPDEDFAPSDHDATDQQYLQAGSPSFRGFATCSATVNLGRTTNAATSRATYGSPTTCACA</sequence>
<keyword evidence="3" id="KW-1185">Reference proteome</keyword>
<gene>
    <name evidence="2" type="ORF">GE061_007674</name>
</gene>